<dbReference type="EMBL" id="RBAL01000017">
    <property type="protein sequence ID" value="RKN38544.1"/>
    <property type="molecule type" value="Genomic_DNA"/>
</dbReference>
<keyword evidence="3" id="KW-1185">Reference proteome</keyword>
<evidence type="ECO:0000313" key="2">
    <source>
        <dbReference type="EMBL" id="RKN38544.1"/>
    </source>
</evidence>
<evidence type="ECO:0000313" key="3">
    <source>
        <dbReference type="Proteomes" id="UP000272474"/>
    </source>
</evidence>
<sequence>MNRKSITQVARRTRPATSGSLAGRVARKSVVSAGWPPRRTGCGAGTSLRAATRPGTSWAMASWVGTTASRPRPGSGAFAACSPPGGAARWPPRWVPAAETTSKTPGTRESAAA</sequence>
<proteinExistence type="predicted"/>
<organism evidence="2 3">
    <name type="scientific">Streptomyces hoynatensis</name>
    <dbReference type="NCBI Taxonomy" id="1141874"/>
    <lineage>
        <taxon>Bacteria</taxon>
        <taxon>Bacillati</taxon>
        <taxon>Actinomycetota</taxon>
        <taxon>Actinomycetes</taxon>
        <taxon>Kitasatosporales</taxon>
        <taxon>Streptomycetaceae</taxon>
        <taxon>Streptomyces</taxon>
    </lineage>
</organism>
<feature type="compositionally biased region" description="Low complexity" evidence="1">
    <location>
        <begin position="87"/>
        <end position="98"/>
    </location>
</feature>
<gene>
    <name evidence="2" type="ORF">D7294_24045</name>
</gene>
<feature type="region of interest" description="Disordered" evidence="1">
    <location>
        <begin position="1"/>
        <end position="27"/>
    </location>
</feature>
<name>A0A3A9YSS5_9ACTN</name>
<evidence type="ECO:0000256" key="1">
    <source>
        <dbReference type="SAM" id="MobiDB-lite"/>
    </source>
</evidence>
<dbReference type="AlphaFoldDB" id="A0A3A9YSS5"/>
<comment type="caution">
    <text evidence="2">The sequence shown here is derived from an EMBL/GenBank/DDBJ whole genome shotgun (WGS) entry which is preliminary data.</text>
</comment>
<dbReference type="Proteomes" id="UP000272474">
    <property type="component" value="Unassembled WGS sequence"/>
</dbReference>
<feature type="region of interest" description="Disordered" evidence="1">
    <location>
        <begin position="66"/>
        <end position="113"/>
    </location>
</feature>
<dbReference type="RefSeq" id="WP_120683202.1">
    <property type="nucleotide sequence ID" value="NZ_RBAL01000017.1"/>
</dbReference>
<protein>
    <submittedName>
        <fullName evidence="2">Uncharacterized protein</fullName>
    </submittedName>
</protein>
<feature type="compositionally biased region" description="Polar residues" evidence="1">
    <location>
        <begin position="1"/>
        <end position="20"/>
    </location>
</feature>
<reference evidence="2 3" key="1">
    <citation type="journal article" date="2014" name="Int. J. Syst. Evol. Microbiol.">
        <title>Streptomyces hoynatensis sp. nov., isolated from deep marine sediment.</title>
        <authorList>
            <person name="Veyisoglu A."/>
            <person name="Sahin N."/>
        </authorList>
    </citation>
    <scope>NUCLEOTIDE SEQUENCE [LARGE SCALE GENOMIC DNA]</scope>
    <source>
        <strain evidence="2 3">KCTC 29097</strain>
    </source>
</reference>
<accession>A0A3A9YSS5</accession>